<evidence type="ECO:0000256" key="2">
    <source>
        <dbReference type="ARBA" id="ARBA00012973"/>
    </source>
</evidence>
<dbReference type="PROSITE" id="PS50991">
    <property type="entry name" value="PYR_CT"/>
    <property type="match status" value="1"/>
</dbReference>
<organism evidence="9 10">
    <name type="scientific">Tieghemiomyces parasiticus</name>
    <dbReference type="NCBI Taxonomy" id="78921"/>
    <lineage>
        <taxon>Eukaryota</taxon>
        <taxon>Fungi</taxon>
        <taxon>Fungi incertae sedis</taxon>
        <taxon>Zoopagomycota</taxon>
        <taxon>Kickxellomycotina</taxon>
        <taxon>Dimargaritomycetes</taxon>
        <taxon>Dimargaritales</taxon>
        <taxon>Dimargaritaceae</taxon>
        <taxon>Tieghemiomyces</taxon>
    </lineage>
</organism>
<evidence type="ECO:0000256" key="4">
    <source>
        <dbReference type="ARBA" id="ARBA00022605"/>
    </source>
</evidence>
<dbReference type="InterPro" id="IPR000891">
    <property type="entry name" value="PYR_CT"/>
</dbReference>
<comment type="pathway">
    <text evidence="1">Amino-acid biosynthesis; L-leucine biosynthesis; L-leucine from 3-methyl-2-oxobutanoate: step 1/4.</text>
</comment>
<gene>
    <name evidence="9" type="primary">LEU4_1</name>
    <name evidence="9" type="ORF">IWQ60_000372</name>
</gene>
<dbReference type="Pfam" id="PF22617">
    <property type="entry name" value="HCS_D2"/>
    <property type="match status" value="1"/>
</dbReference>
<dbReference type="InterPro" id="IPR050073">
    <property type="entry name" value="2-IPM_HCS-like"/>
</dbReference>
<keyword evidence="3" id="KW-0432">Leucine biosynthesis</keyword>
<dbReference type="EC" id="2.3.3.13" evidence="2"/>
<evidence type="ECO:0000256" key="7">
    <source>
        <dbReference type="RuleBase" id="RU003523"/>
    </source>
</evidence>
<comment type="similarity">
    <text evidence="7">Belongs to the alpha-IPM synthase/homocitrate synthase family.</text>
</comment>
<keyword evidence="10" id="KW-1185">Reference proteome</keyword>
<dbReference type="GO" id="GO:0003852">
    <property type="term" value="F:2-isopropylmalate synthase activity"/>
    <property type="evidence" value="ECO:0007669"/>
    <property type="project" value="UniProtKB-EC"/>
</dbReference>
<dbReference type="InterPro" id="IPR002034">
    <property type="entry name" value="AIPM/Hcit_synth_CS"/>
</dbReference>
<comment type="caution">
    <text evidence="9">The sequence shown here is derived from an EMBL/GenBank/DDBJ whole genome shotgun (WGS) entry which is preliminary data.</text>
</comment>
<dbReference type="EMBL" id="JANBPT010000009">
    <property type="protein sequence ID" value="KAJ1930351.1"/>
    <property type="molecule type" value="Genomic_DNA"/>
</dbReference>
<sequence>MTTAGMCQSATTPSPSAGLRTIYFSDTSLRDGEQAPDVNFSTDAKIAIAKQLSLAGVDEIEVGFPAASPAMFNVCQRIAREVGSLTEGRESTGKPVRLSALARTLEADIDTVYEAMKDAPRFSIRIFSATSDIHLEHKLRITREECLTRITRAITYARRYTDHVQFAAEDGGRSDPDFLCQANQAAIDAGAVSVFLTDTVGSLIPSQIYKMVRHCLENTTSPPEFRWGLHVHNDLGLGTANALAGIEAGISSIDATFTGIGERAGNAAIEEIAMVLTTHPEHYQARHQLNTRMFTSICNTIASLGGTTLAPNKPIVGRNVFRHTSGIHQHGLLRNRSTYEYLDPEMVGATSDGLILSKLSGRSAFQARLERLKIDQLDLSPDHLNQLFAKFKTLAEDRTEVTDSDLRRLVETCS</sequence>
<dbReference type="Proteomes" id="UP001150569">
    <property type="component" value="Unassembled WGS sequence"/>
</dbReference>
<dbReference type="Gene3D" id="1.10.238.260">
    <property type="match status" value="1"/>
</dbReference>
<evidence type="ECO:0000256" key="6">
    <source>
        <dbReference type="ARBA" id="ARBA00023304"/>
    </source>
</evidence>
<dbReference type="Gene3D" id="3.20.20.70">
    <property type="entry name" value="Aldolase class I"/>
    <property type="match status" value="1"/>
</dbReference>
<accession>A0A9W8AEX3</accession>
<dbReference type="FunFam" id="3.20.20.70:FF:000010">
    <property type="entry name" value="2-isopropylmalate synthase"/>
    <property type="match status" value="1"/>
</dbReference>
<dbReference type="OrthoDB" id="2015253at2759"/>
<dbReference type="PROSITE" id="PS00815">
    <property type="entry name" value="AIPM_HOMOCIT_SYNTH_1"/>
    <property type="match status" value="1"/>
</dbReference>
<dbReference type="FunFam" id="1.10.238.260:FF:000001">
    <property type="entry name" value="2-isopropylmalate synthase"/>
    <property type="match status" value="1"/>
</dbReference>
<evidence type="ECO:0000256" key="1">
    <source>
        <dbReference type="ARBA" id="ARBA00004689"/>
    </source>
</evidence>
<dbReference type="GO" id="GO:0010177">
    <property type="term" value="F:methylthioalkylmalate synthase activity"/>
    <property type="evidence" value="ECO:0007669"/>
    <property type="project" value="UniProtKB-ARBA"/>
</dbReference>
<dbReference type="GO" id="GO:0009098">
    <property type="term" value="P:L-leucine biosynthetic process"/>
    <property type="evidence" value="ECO:0007669"/>
    <property type="project" value="UniProtKB-KW"/>
</dbReference>
<reference evidence="9" key="1">
    <citation type="submission" date="2022-07" db="EMBL/GenBank/DDBJ databases">
        <title>Phylogenomic reconstructions and comparative analyses of Kickxellomycotina fungi.</title>
        <authorList>
            <person name="Reynolds N.K."/>
            <person name="Stajich J.E."/>
            <person name="Barry K."/>
            <person name="Grigoriev I.V."/>
            <person name="Crous P."/>
            <person name="Smith M.E."/>
        </authorList>
    </citation>
    <scope>NUCLEOTIDE SEQUENCE</scope>
    <source>
        <strain evidence="9">RSA 861</strain>
    </source>
</reference>
<evidence type="ECO:0000313" key="9">
    <source>
        <dbReference type="EMBL" id="KAJ1930351.1"/>
    </source>
</evidence>
<evidence type="ECO:0000259" key="8">
    <source>
        <dbReference type="PROSITE" id="PS50991"/>
    </source>
</evidence>
<dbReference type="PANTHER" id="PTHR10277:SF9">
    <property type="entry name" value="2-ISOPROPYLMALATE SYNTHASE 1, CHLOROPLASTIC-RELATED"/>
    <property type="match status" value="1"/>
</dbReference>
<protein>
    <recommendedName>
        <fullName evidence="2">2-isopropylmalate synthase</fullName>
        <ecNumber evidence="2">2.3.3.13</ecNumber>
    </recommendedName>
</protein>
<dbReference type="PANTHER" id="PTHR10277">
    <property type="entry name" value="HOMOCITRATE SYNTHASE-RELATED"/>
    <property type="match status" value="1"/>
</dbReference>
<dbReference type="Pfam" id="PF00682">
    <property type="entry name" value="HMGL-like"/>
    <property type="match status" value="1"/>
</dbReference>
<evidence type="ECO:0000256" key="5">
    <source>
        <dbReference type="ARBA" id="ARBA00022679"/>
    </source>
</evidence>
<dbReference type="SUPFAM" id="SSF51569">
    <property type="entry name" value="Aldolase"/>
    <property type="match status" value="1"/>
</dbReference>
<feature type="domain" description="Pyruvate carboxyltransferase" evidence="8">
    <location>
        <begin position="22"/>
        <end position="293"/>
    </location>
</feature>
<dbReference type="AlphaFoldDB" id="A0A9W8AEX3"/>
<name>A0A9W8AEX3_9FUNG</name>
<keyword evidence="5 7" id="KW-0808">Transferase</keyword>
<evidence type="ECO:0000256" key="3">
    <source>
        <dbReference type="ARBA" id="ARBA00022430"/>
    </source>
</evidence>
<keyword evidence="4" id="KW-0028">Amino-acid biosynthesis</keyword>
<proteinExistence type="inferred from homology"/>
<dbReference type="InterPro" id="IPR054691">
    <property type="entry name" value="LeuA/HCS_post-cat"/>
</dbReference>
<keyword evidence="9" id="KW-0012">Acyltransferase</keyword>
<keyword evidence="6" id="KW-0100">Branched-chain amino acid biosynthesis</keyword>
<evidence type="ECO:0000313" key="10">
    <source>
        <dbReference type="Proteomes" id="UP001150569"/>
    </source>
</evidence>
<dbReference type="InterPro" id="IPR013785">
    <property type="entry name" value="Aldolase_TIM"/>
</dbReference>